<feature type="transmembrane region" description="Helical" evidence="7">
    <location>
        <begin position="313"/>
        <end position="340"/>
    </location>
</feature>
<gene>
    <name evidence="8" type="primary">SMCO2</name>
</gene>
<evidence type="ECO:0000256" key="5">
    <source>
        <dbReference type="ARBA" id="ARBA00023136"/>
    </source>
</evidence>
<keyword evidence="2 7" id="KW-0812">Transmembrane</keyword>
<dbReference type="GeneTree" id="ENSGT00940000153380"/>
<sequence>MALPKLSDETSLQMKTAGKEQLTEKNNGFLQNMDMAEGAMQNLLREFTKMDHILDRSDDGDSIFSKKPQTDFLRETETTKWNTLELEAEHRQDDEQNEQNEQETNQVQHEDPHVSTSLQFSEGNIPELSQENMFFQLNHWNTRMGLQVKELRADHTDWIEKINNIVQKINLTENTVKSLLTEVMSLEGQIEKLGSHQDLDPDQGANIEEKIMEVKKQLEEMDNKCVQEDVCNEAHELKEKLIARIKNFCKDMTLLNTKLGMYQKQEEKLDSQSPEEMGMEGSEPPLPQVAPAPLVQNTAPGITMWKRALRIFIIFYVLTFTGLSCYILFFDATFIFESLLPAMLGRRRMWELREIIEPFLNLEVIQALVPWMPRVLTAELGFPLGHAFVKEISFA</sequence>
<name>A0A8I3PQC3_CANLF</name>
<comment type="subcellular location">
    <subcellularLocation>
        <location evidence="1">Membrane</location>
        <topology evidence="1">Single-pass membrane protein</topology>
    </subcellularLocation>
</comment>
<reference evidence="8" key="1">
    <citation type="submission" date="2020-03" db="EMBL/GenBank/DDBJ databases">
        <title>Long-read based genome assembly of a Labrador retriever dog.</title>
        <authorList>
            <person name="Eory L."/>
            <person name="Zhang W."/>
            <person name="Schoenebeck J."/>
        </authorList>
    </citation>
    <scope>NUCLEOTIDE SEQUENCE [LARGE SCALE GENOMIC DNA]</scope>
    <source>
        <strain evidence="8">Labrador retriever</strain>
    </source>
</reference>
<protein>
    <submittedName>
        <fullName evidence="8">Single-pass membrane protein with coiled-coil domains 2</fullName>
    </submittedName>
</protein>
<proteinExistence type="predicted"/>
<keyword evidence="9" id="KW-1185">Reference proteome</keyword>
<keyword evidence="4" id="KW-0175">Coiled coil</keyword>
<keyword evidence="3 7" id="KW-1133">Transmembrane helix</keyword>
<dbReference type="OrthoDB" id="9835655at2759"/>
<evidence type="ECO:0000256" key="7">
    <source>
        <dbReference type="SAM" id="Phobius"/>
    </source>
</evidence>
<evidence type="ECO:0000256" key="2">
    <source>
        <dbReference type="ARBA" id="ARBA00022692"/>
    </source>
</evidence>
<reference evidence="8" key="3">
    <citation type="submission" date="2025-09" db="UniProtKB">
        <authorList>
            <consortium name="Ensembl"/>
        </authorList>
    </citation>
    <scope>IDENTIFICATION</scope>
    <source>
        <strain evidence="8">Boxer</strain>
    </source>
</reference>
<organism evidence="8 9">
    <name type="scientific">Canis lupus familiaris</name>
    <name type="common">Dog</name>
    <name type="synonym">Canis familiaris</name>
    <dbReference type="NCBI Taxonomy" id="9615"/>
    <lineage>
        <taxon>Eukaryota</taxon>
        <taxon>Metazoa</taxon>
        <taxon>Chordata</taxon>
        <taxon>Craniata</taxon>
        <taxon>Vertebrata</taxon>
        <taxon>Euteleostomi</taxon>
        <taxon>Mammalia</taxon>
        <taxon>Eutheria</taxon>
        <taxon>Laurasiatheria</taxon>
        <taxon>Carnivora</taxon>
        <taxon>Caniformia</taxon>
        <taxon>Canidae</taxon>
        <taxon>Canis</taxon>
    </lineage>
</organism>
<dbReference type="AlphaFoldDB" id="A0A8I3PQC3"/>
<evidence type="ECO:0000313" key="9">
    <source>
        <dbReference type="Proteomes" id="UP000805418"/>
    </source>
</evidence>
<dbReference type="Proteomes" id="UP000805418">
    <property type="component" value="Chromosome 27"/>
</dbReference>
<evidence type="ECO:0000256" key="4">
    <source>
        <dbReference type="ARBA" id="ARBA00023054"/>
    </source>
</evidence>
<evidence type="ECO:0000256" key="6">
    <source>
        <dbReference type="SAM" id="MobiDB-lite"/>
    </source>
</evidence>
<dbReference type="InterPro" id="IPR026617">
    <property type="entry name" value="SMCO2/5"/>
</dbReference>
<dbReference type="GO" id="GO:0016020">
    <property type="term" value="C:membrane"/>
    <property type="evidence" value="ECO:0007669"/>
    <property type="project" value="UniProtKB-SubCell"/>
</dbReference>
<evidence type="ECO:0000313" key="8">
    <source>
        <dbReference type="Ensembl" id="ENSCAFP00845033763.1"/>
    </source>
</evidence>
<dbReference type="PANTHER" id="PTHR22422:SF5">
    <property type="entry name" value="SINGLE-PASS MEMBRANE AND COILED-COIL DOMAIN-CONTAINING PROTEIN 2"/>
    <property type="match status" value="1"/>
</dbReference>
<dbReference type="Ensembl" id="ENSCAFT00845043063.1">
    <property type="protein sequence ID" value="ENSCAFP00845033763.1"/>
    <property type="gene ID" value="ENSCAFG00845024385.1"/>
</dbReference>
<keyword evidence="5 7" id="KW-0472">Membrane</keyword>
<dbReference type="PANTHER" id="PTHR22422">
    <property type="entry name" value="TRANSMEMBRANE AND COILED-COIL DOMAIN-CONTAINING PROTEIN 5B-RELATED"/>
    <property type="match status" value="1"/>
</dbReference>
<evidence type="ECO:0000256" key="1">
    <source>
        <dbReference type="ARBA" id="ARBA00004167"/>
    </source>
</evidence>
<feature type="region of interest" description="Disordered" evidence="6">
    <location>
        <begin position="89"/>
        <end position="115"/>
    </location>
</feature>
<accession>A0A8I3PQC3</accession>
<evidence type="ECO:0000256" key="3">
    <source>
        <dbReference type="ARBA" id="ARBA00022989"/>
    </source>
</evidence>
<reference evidence="8" key="2">
    <citation type="submission" date="2025-08" db="UniProtKB">
        <authorList>
            <consortium name="Ensembl"/>
        </authorList>
    </citation>
    <scope>IDENTIFICATION</scope>
    <source>
        <strain evidence="8">Boxer</strain>
    </source>
</reference>